<keyword evidence="2" id="KW-0732">Signal</keyword>
<feature type="domain" description="F-box" evidence="6">
    <location>
        <begin position="12"/>
        <end position="57"/>
    </location>
</feature>
<dbReference type="AlphaFoldDB" id="A0A8X8B439"/>
<dbReference type="Pfam" id="PF00657">
    <property type="entry name" value="Lipase_GDSL"/>
    <property type="match status" value="1"/>
</dbReference>
<sequence>MEYRQQSLLHTGDYTINIPLNLLVEILYLIPPKSLIRFQSVSKLWFSTIHSKIFVDLFLTRSKARPRLLLSSGGYKSKECFIFSAPEHDNNDNDKSSTVMARYHMTNFEPGYYLVSGSVNGFVCLAGVVPRLHVCSPIINYNPTTRQIVKLPEVTPNRIRNMYARLGYDPVEDQYKVLCVVMARSKTKPEHFVSNGCGIHHQAAVMEYWQQSLLDDGNCTRTIPLDLLVEILCLLPPKSLIRFQSVSKLWFSTIRSKVFVDLFLTRSKARPRLLLSLGDSVSKEGFIFSAPDHDNNENENSSTIMARYHMNNLEPGYYLASGSVNGFFCSMGVVPWIRVCNPINIYNPTTGQIVKLPGVTPNGRNMYARLGYDPVDNQYKVLCVLMARSRTKNSQPEHLVCTVSSSQKQEWREIENTAGGKYQSIYGETYIDGAIYYGVGKSRIVKFNDPFFFFFFFFTNMKTIISSLFALSLLSLSSAHDAQCHFPAIFNFGDSNSDTGGLSAAFGQAGPPHGSSFFGSPAGRYCDGRLVIDFIAESLGLPYLSAFLDSVGSNFSHGANFATAGSPIRALNSTLRQSGFSPFSLDVQFVQFSNFHNRSQTVRSRGGVYTTMLPEADSFSQALYTFDIGQNDLTAAYFANKTVEHIGTTDVPEIISQFKNTVKYIYAQGGRYFWIHNTGPIGCLAYVIEWFPLKASDFDSHGCVSTLNQLAQQFNDALKQAVIELRASLSQAAITYVDVYSAKHELFVHAQGHGFERSLVSCCGHGGKYNYNKNIWCGKKVTVKGKEIYIGKPCDEPDKAVIWDGVHFTQAANKFIFDKIATGLSMACHRQ</sequence>
<feature type="domain" description="F-box" evidence="6">
    <location>
        <begin position="217"/>
        <end position="262"/>
    </location>
</feature>
<dbReference type="Pfam" id="PF08268">
    <property type="entry name" value="FBA_3"/>
    <property type="match status" value="2"/>
</dbReference>
<comment type="caution">
    <text evidence="7">The sequence shown here is derived from an EMBL/GenBank/DDBJ whole genome shotgun (WGS) entry which is preliminary data.</text>
</comment>
<dbReference type="PROSITE" id="PS50181">
    <property type="entry name" value="FBOX"/>
    <property type="match status" value="2"/>
</dbReference>
<dbReference type="OrthoDB" id="1600564at2759"/>
<dbReference type="GO" id="GO:0016788">
    <property type="term" value="F:hydrolase activity, acting on ester bonds"/>
    <property type="evidence" value="ECO:0007669"/>
    <property type="project" value="InterPro"/>
</dbReference>
<evidence type="ECO:0000313" key="8">
    <source>
        <dbReference type="Proteomes" id="UP000886595"/>
    </source>
</evidence>
<dbReference type="PANTHER" id="PTHR22835">
    <property type="entry name" value="ZINC FINGER FYVE DOMAIN CONTAINING PROTEIN"/>
    <property type="match status" value="1"/>
</dbReference>
<dbReference type="Gene3D" id="3.40.50.1110">
    <property type="entry name" value="SGNH hydrolase"/>
    <property type="match status" value="1"/>
</dbReference>
<evidence type="ECO:0000259" key="6">
    <source>
        <dbReference type="PROSITE" id="PS50181"/>
    </source>
</evidence>
<evidence type="ECO:0000256" key="2">
    <source>
        <dbReference type="ARBA" id="ARBA00022729"/>
    </source>
</evidence>
<keyword evidence="8" id="KW-1185">Reference proteome</keyword>
<evidence type="ECO:0000313" key="7">
    <source>
        <dbReference type="EMBL" id="KAG2321940.1"/>
    </source>
</evidence>
<dbReference type="InterPro" id="IPR035669">
    <property type="entry name" value="SGNH_plant_lipase-like"/>
</dbReference>
<dbReference type="InterPro" id="IPR001087">
    <property type="entry name" value="GDSL"/>
</dbReference>
<dbReference type="SUPFAM" id="SSF81383">
    <property type="entry name" value="F-box domain"/>
    <property type="match status" value="2"/>
</dbReference>
<dbReference type="CDD" id="cd01837">
    <property type="entry name" value="SGNH_plant_lipase_like"/>
    <property type="match status" value="1"/>
</dbReference>
<dbReference type="FunFam" id="3.40.50.1110:FF:000009">
    <property type="entry name" value="GDSL esterase/lipase At1g09390"/>
    <property type="match status" value="1"/>
</dbReference>
<evidence type="ECO:0000256" key="5">
    <source>
        <dbReference type="SAM" id="Phobius"/>
    </source>
</evidence>
<dbReference type="InterPro" id="IPR001810">
    <property type="entry name" value="F-box_dom"/>
</dbReference>
<dbReference type="InterPro" id="IPR013187">
    <property type="entry name" value="F-box-assoc_dom_typ3"/>
</dbReference>
<evidence type="ECO:0000256" key="1">
    <source>
        <dbReference type="ARBA" id="ARBA00008668"/>
    </source>
</evidence>
<dbReference type="PANTHER" id="PTHR22835:SF588">
    <property type="entry name" value="ALPHA-L-FUCOSIDASE 3"/>
    <property type="match status" value="1"/>
</dbReference>
<evidence type="ECO:0000256" key="3">
    <source>
        <dbReference type="ARBA" id="ARBA00022801"/>
    </source>
</evidence>
<evidence type="ECO:0000256" key="4">
    <source>
        <dbReference type="ARBA" id="ARBA00023180"/>
    </source>
</evidence>
<accession>A0A8X8B439</accession>
<dbReference type="Pfam" id="PF00646">
    <property type="entry name" value="F-box"/>
    <property type="match status" value="2"/>
</dbReference>
<reference evidence="7 8" key="1">
    <citation type="submission" date="2020-02" db="EMBL/GenBank/DDBJ databases">
        <authorList>
            <person name="Ma Q."/>
            <person name="Huang Y."/>
            <person name="Song X."/>
            <person name="Pei D."/>
        </authorList>
    </citation>
    <scope>NUCLEOTIDE SEQUENCE [LARGE SCALE GENOMIC DNA]</scope>
    <source>
        <strain evidence="7">Sxm20200214</strain>
        <tissue evidence="7">Leaf</tissue>
    </source>
</reference>
<gene>
    <name evidence="7" type="ORF">Bca52824_015153</name>
</gene>
<comment type="similarity">
    <text evidence="1">Belongs to the 'GDSL' lipolytic enzyme family.</text>
</comment>
<dbReference type="EMBL" id="JAAMPC010000003">
    <property type="protein sequence ID" value="KAG2321940.1"/>
    <property type="molecule type" value="Genomic_DNA"/>
</dbReference>
<proteinExistence type="inferred from homology"/>
<dbReference type="SUPFAM" id="SSF52266">
    <property type="entry name" value="SGNH hydrolase"/>
    <property type="match status" value="1"/>
</dbReference>
<dbReference type="InterPro" id="IPR036047">
    <property type="entry name" value="F-box-like_dom_sf"/>
</dbReference>
<dbReference type="Proteomes" id="UP000886595">
    <property type="component" value="Unassembled WGS sequence"/>
</dbReference>
<keyword evidence="4" id="KW-0325">Glycoprotein</keyword>
<keyword evidence="5" id="KW-0812">Transmembrane</keyword>
<dbReference type="InterPro" id="IPR036514">
    <property type="entry name" value="SGNH_hydro_sf"/>
</dbReference>
<organism evidence="7 8">
    <name type="scientific">Brassica carinata</name>
    <name type="common">Ethiopian mustard</name>
    <name type="synonym">Abyssinian cabbage</name>
    <dbReference type="NCBI Taxonomy" id="52824"/>
    <lineage>
        <taxon>Eukaryota</taxon>
        <taxon>Viridiplantae</taxon>
        <taxon>Streptophyta</taxon>
        <taxon>Embryophyta</taxon>
        <taxon>Tracheophyta</taxon>
        <taxon>Spermatophyta</taxon>
        <taxon>Magnoliopsida</taxon>
        <taxon>eudicotyledons</taxon>
        <taxon>Gunneridae</taxon>
        <taxon>Pentapetalae</taxon>
        <taxon>rosids</taxon>
        <taxon>malvids</taxon>
        <taxon>Brassicales</taxon>
        <taxon>Brassicaceae</taxon>
        <taxon>Brassiceae</taxon>
        <taxon>Brassica</taxon>
    </lineage>
</organism>
<keyword evidence="5" id="KW-0472">Membrane</keyword>
<dbReference type="NCBIfam" id="TIGR01640">
    <property type="entry name" value="F_box_assoc_1"/>
    <property type="match status" value="1"/>
</dbReference>
<keyword evidence="3" id="KW-0378">Hydrolase</keyword>
<dbReference type="CDD" id="cd22157">
    <property type="entry name" value="F-box_AtFBW1-like"/>
    <property type="match status" value="1"/>
</dbReference>
<protein>
    <recommendedName>
        <fullName evidence="6">F-box domain-containing protein</fullName>
    </recommendedName>
</protein>
<keyword evidence="5" id="KW-1133">Transmembrane helix</keyword>
<dbReference type="SMART" id="SM00256">
    <property type="entry name" value="FBOX"/>
    <property type="match status" value="2"/>
</dbReference>
<dbReference type="InterPro" id="IPR017451">
    <property type="entry name" value="F-box-assoc_interact_dom"/>
</dbReference>
<name>A0A8X8B439_BRACI</name>
<feature type="transmembrane region" description="Helical" evidence="5">
    <location>
        <begin position="451"/>
        <end position="474"/>
    </location>
</feature>